<accession>A0ABY6XW33</accession>
<protein>
    <recommendedName>
        <fullName evidence="4">Lipoprotein</fullName>
    </recommendedName>
</protein>
<feature type="signal peptide" evidence="1">
    <location>
        <begin position="1"/>
        <end position="27"/>
    </location>
</feature>
<evidence type="ECO:0000313" key="2">
    <source>
        <dbReference type="EMBL" id="VWC74275.1"/>
    </source>
</evidence>
<evidence type="ECO:0000313" key="3">
    <source>
        <dbReference type="Proteomes" id="UP000494120"/>
    </source>
</evidence>
<sequence length="143" mass="16459">MNRIPSAFRALVLCAAACCAVAQPARAQHAGHVPRQDFHGRDFRHFGPGERARWRGGHWVQDWHDGRYAWWWIVDDAWYFYPEPMYPFPTYIPPAVIMQRPPPTPDGLPPARAWFYCSDPRGYYPYVASCNGVWTEVPSTPAP</sequence>
<dbReference type="EMBL" id="CABVQG010000011">
    <property type="protein sequence ID" value="VWC74275.1"/>
    <property type="molecule type" value="Genomic_DNA"/>
</dbReference>
<proteinExistence type="predicted"/>
<dbReference type="Proteomes" id="UP000494120">
    <property type="component" value="Unassembled WGS sequence"/>
</dbReference>
<comment type="caution">
    <text evidence="2">The sequence shown here is derived from an EMBL/GenBank/DDBJ whole genome shotgun (WGS) entry which is preliminary data.</text>
</comment>
<dbReference type="RefSeq" id="WP_174957807.1">
    <property type="nucleotide sequence ID" value="NZ_CABVQG010000011.1"/>
</dbReference>
<keyword evidence="1" id="KW-0732">Signal</keyword>
<keyword evidence="3" id="KW-1185">Reference proteome</keyword>
<name>A0ABY6XW33_9BURK</name>
<evidence type="ECO:0008006" key="4">
    <source>
        <dbReference type="Google" id="ProtNLM"/>
    </source>
</evidence>
<feature type="chain" id="PRO_5047076652" description="Lipoprotein" evidence="1">
    <location>
        <begin position="28"/>
        <end position="143"/>
    </location>
</feature>
<evidence type="ECO:0000256" key="1">
    <source>
        <dbReference type="SAM" id="SignalP"/>
    </source>
</evidence>
<gene>
    <name evidence="2" type="ORF">BLA17378_03490</name>
</gene>
<reference evidence="2 3" key="1">
    <citation type="submission" date="2019-09" db="EMBL/GenBank/DDBJ databases">
        <authorList>
            <person name="Depoorter E."/>
        </authorList>
    </citation>
    <scope>NUCLEOTIDE SEQUENCE [LARGE SCALE GENOMIC DNA]</scope>
    <source>
        <strain evidence="2 3">R-17378</strain>
    </source>
</reference>
<organism evidence="2 3">
    <name type="scientific">Burkholderia aenigmatica</name>
    <dbReference type="NCBI Taxonomy" id="2015348"/>
    <lineage>
        <taxon>Bacteria</taxon>
        <taxon>Pseudomonadati</taxon>
        <taxon>Pseudomonadota</taxon>
        <taxon>Betaproteobacteria</taxon>
        <taxon>Burkholderiales</taxon>
        <taxon>Burkholderiaceae</taxon>
        <taxon>Burkholderia</taxon>
        <taxon>Burkholderia cepacia complex</taxon>
    </lineage>
</organism>